<feature type="transmembrane region" description="Helical" evidence="5">
    <location>
        <begin position="111"/>
        <end position="132"/>
    </location>
</feature>
<feature type="transmembrane region" description="Helical" evidence="5">
    <location>
        <begin position="374"/>
        <end position="394"/>
    </location>
</feature>
<evidence type="ECO:0000256" key="1">
    <source>
        <dbReference type="ARBA" id="ARBA00004141"/>
    </source>
</evidence>
<dbReference type="GO" id="GO:0022857">
    <property type="term" value="F:transmembrane transporter activity"/>
    <property type="evidence" value="ECO:0007669"/>
    <property type="project" value="InterPro"/>
</dbReference>
<dbReference type="EMBL" id="AP022612">
    <property type="protein sequence ID" value="BBZ36902.1"/>
    <property type="molecule type" value="Genomic_DNA"/>
</dbReference>
<dbReference type="CDD" id="cd17393">
    <property type="entry name" value="MFS_MosC_like"/>
    <property type="match status" value="1"/>
</dbReference>
<feature type="transmembrane region" description="Helical" evidence="5">
    <location>
        <begin position="152"/>
        <end position="174"/>
    </location>
</feature>
<dbReference type="Proteomes" id="UP000466931">
    <property type="component" value="Chromosome"/>
</dbReference>
<feature type="transmembrane region" description="Helical" evidence="5">
    <location>
        <begin position="21"/>
        <end position="41"/>
    </location>
</feature>
<feature type="transmembrane region" description="Helical" evidence="5">
    <location>
        <begin position="317"/>
        <end position="336"/>
    </location>
</feature>
<feature type="transmembrane region" description="Helical" evidence="5">
    <location>
        <begin position="85"/>
        <end position="105"/>
    </location>
</feature>
<proteinExistence type="predicted"/>
<dbReference type="AlphaFoldDB" id="A0A7I7Y769"/>
<evidence type="ECO:0000256" key="4">
    <source>
        <dbReference type="ARBA" id="ARBA00023136"/>
    </source>
</evidence>
<dbReference type="InterPro" id="IPR011701">
    <property type="entry name" value="MFS"/>
</dbReference>
<evidence type="ECO:0000256" key="2">
    <source>
        <dbReference type="ARBA" id="ARBA00022692"/>
    </source>
</evidence>
<dbReference type="GO" id="GO:0016020">
    <property type="term" value="C:membrane"/>
    <property type="evidence" value="ECO:0007669"/>
    <property type="project" value="UniProtKB-SubCell"/>
</dbReference>
<evidence type="ECO:0000256" key="5">
    <source>
        <dbReference type="SAM" id="Phobius"/>
    </source>
</evidence>
<evidence type="ECO:0000256" key="3">
    <source>
        <dbReference type="ARBA" id="ARBA00022989"/>
    </source>
</evidence>
<keyword evidence="4 5" id="KW-0472">Membrane</keyword>
<dbReference type="Pfam" id="PF07690">
    <property type="entry name" value="MFS_1"/>
    <property type="match status" value="1"/>
</dbReference>
<organism evidence="6 7">
    <name type="scientific">Mycolicibacterium confluentis</name>
    <dbReference type="NCBI Taxonomy" id="28047"/>
    <lineage>
        <taxon>Bacteria</taxon>
        <taxon>Bacillati</taxon>
        <taxon>Actinomycetota</taxon>
        <taxon>Actinomycetes</taxon>
        <taxon>Mycobacteriales</taxon>
        <taxon>Mycobacteriaceae</taxon>
        <taxon>Mycolicibacterium</taxon>
    </lineage>
</organism>
<dbReference type="Gene3D" id="1.20.1250.20">
    <property type="entry name" value="MFS general substrate transporter like domains"/>
    <property type="match status" value="2"/>
</dbReference>
<feature type="transmembrane region" description="Helical" evidence="5">
    <location>
        <begin position="289"/>
        <end position="311"/>
    </location>
</feature>
<gene>
    <name evidence="6" type="ORF">MCNF_55070</name>
</gene>
<dbReference type="PANTHER" id="PTHR23514">
    <property type="entry name" value="BYPASS OF STOP CODON PROTEIN 6"/>
    <property type="match status" value="1"/>
</dbReference>
<dbReference type="InterPro" id="IPR036259">
    <property type="entry name" value="MFS_trans_sf"/>
</dbReference>
<reference evidence="6" key="1">
    <citation type="journal article" date="2019" name="Emerg. Microbes Infect.">
        <title>Comprehensive subspecies identification of 175 nontuberculous mycobacteria species based on 7547 genomic profiles.</title>
        <authorList>
            <person name="Matsumoto Y."/>
            <person name="Kinjo T."/>
            <person name="Motooka D."/>
            <person name="Nabeya D."/>
            <person name="Jung N."/>
            <person name="Uechi K."/>
            <person name="Horii T."/>
            <person name="Iida T."/>
            <person name="Fujita J."/>
            <person name="Nakamura S."/>
        </authorList>
    </citation>
    <scope>NUCLEOTIDE SEQUENCE [LARGE SCALE GENOMIC DNA]</scope>
    <source>
        <strain evidence="6">JCM 13671</strain>
    </source>
</reference>
<feature type="transmembrane region" description="Helical" evidence="5">
    <location>
        <begin position="53"/>
        <end position="73"/>
    </location>
</feature>
<name>A0A7I7Y769_9MYCO</name>
<dbReference type="PANTHER" id="PTHR23514:SF13">
    <property type="entry name" value="INNER MEMBRANE PROTEIN YBJJ"/>
    <property type="match status" value="1"/>
</dbReference>
<protein>
    <submittedName>
        <fullName evidence="6">MFS transporter</fullName>
    </submittedName>
</protein>
<evidence type="ECO:0000313" key="6">
    <source>
        <dbReference type="EMBL" id="BBZ36902.1"/>
    </source>
</evidence>
<feature type="transmembrane region" description="Helical" evidence="5">
    <location>
        <begin position="222"/>
        <end position="249"/>
    </location>
</feature>
<feature type="transmembrane region" description="Helical" evidence="5">
    <location>
        <begin position="180"/>
        <end position="201"/>
    </location>
</feature>
<dbReference type="SUPFAM" id="SSF103473">
    <property type="entry name" value="MFS general substrate transporter"/>
    <property type="match status" value="1"/>
</dbReference>
<accession>A0A7I7Y769</accession>
<reference evidence="6" key="2">
    <citation type="submission" date="2020-02" db="EMBL/GenBank/DDBJ databases">
        <authorList>
            <person name="Matsumoto Y."/>
            <person name="Motooka D."/>
            <person name="Nakamura S."/>
        </authorList>
    </citation>
    <scope>NUCLEOTIDE SEQUENCE</scope>
    <source>
        <strain evidence="6">JCM 13671</strain>
    </source>
</reference>
<feature type="transmembrane region" description="Helical" evidence="5">
    <location>
        <begin position="348"/>
        <end position="368"/>
    </location>
</feature>
<dbReference type="InterPro" id="IPR051788">
    <property type="entry name" value="MFS_Transporter"/>
</dbReference>
<sequence>MGASSFRARMTAERGIYVLSADRLAVSVSFTLNGVFFATLVSRLPDVREGLDIGNGTLGFLLLMVAAGSLLGLPSSGRLTQMFGTGNVIRAGVLMCATGLIVLAYGAGPAHSVVCTAVALFVFGVGTGIWDVAHNIAGAEIEQQSGRTLLPYFHGAFSIGSIFGALLGVPLAAAHVALSIHVGIVALSCATGTLCAVRYLAPAQVAATRPLSRPRSAWREPRTLAIGAMVLAFAAVEGSANDWLALALIDGYGAAHWVGVAGFVTFSCAMAVGRFTVPSILDRWGRAPVLWASAACTAAGTLLVVFAGYWVVVLVGIVLWGFGASTGFPVGVSAAADDPDRAAARVSVVSTIGYMAFVVAPPLMGVLADRVGTLNSLLAITALMVPAAVSVLATRPIRDSDAPRTSQK</sequence>
<keyword evidence="7" id="KW-1185">Reference proteome</keyword>
<evidence type="ECO:0000313" key="7">
    <source>
        <dbReference type="Proteomes" id="UP000466931"/>
    </source>
</evidence>
<comment type="subcellular location">
    <subcellularLocation>
        <location evidence="1">Membrane</location>
        <topology evidence="1">Multi-pass membrane protein</topology>
    </subcellularLocation>
</comment>
<feature type="transmembrane region" description="Helical" evidence="5">
    <location>
        <begin position="255"/>
        <end position="277"/>
    </location>
</feature>
<keyword evidence="2 5" id="KW-0812">Transmembrane</keyword>
<keyword evidence="3 5" id="KW-1133">Transmembrane helix</keyword>